<dbReference type="InterPro" id="IPR050595">
    <property type="entry name" value="Bact_response_regulator"/>
</dbReference>
<sequence length="119" mass="13577">MPDIKKIFILDDEEEILELLARILGNQYSVFTKSNTEGIEQDLMEFKPDVIMIDHFMGDTTSKEILTQALGSFANVPVILHSAHEDIEKLSFETKVAGFIRKPSGIREIREKVAEILER</sequence>
<dbReference type="InterPro" id="IPR001789">
    <property type="entry name" value="Sig_transdc_resp-reg_receiver"/>
</dbReference>
<dbReference type="PANTHER" id="PTHR44591:SF3">
    <property type="entry name" value="RESPONSE REGULATORY DOMAIN-CONTAINING PROTEIN"/>
    <property type="match status" value="1"/>
</dbReference>
<evidence type="ECO:0000256" key="1">
    <source>
        <dbReference type="ARBA" id="ARBA00022553"/>
    </source>
</evidence>
<feature type="domain" description="Response regulatory" evidence="3">
    <location>
        <begin position="6"/>
        <end position="117"/>
    </location>
</feature>
<evidence type="ECO:0000313" key="5">
    <source>
        <dbReference type="Proteomes" id="UP001165367"/>
    </source>
</evidence>
<protein>
    <submittedName>
        <fullName evidence="4">Response regulator</fullName>
    </submittedName>
</protein>
<dbReference type="Gene3D" id="3.40.50.2300">
    <property type="match status" value="1"/>
</dbReference>
<dbReference type="PANTHER" id="PTHR44591">
    <property type="entry name" value="STRESS RESPONSE REGULATOR PROTEIN 1"/>
    <property type="match status" value="1"/>
</dbReference>
<dbReference type="CDD" id="cd00156">
    <property type="entry name" value="REC"/>
    <property type="match status" value="1"/>
</dbReference>
<feature type="modified residue" description="4-aspartylphosphate" evidence="2">
    <location>
        <position position="54"/>
    </location>
</feature>
<dbReference type="InterPro" id="IPR011006">
    <property type="entry name" value="CheY-like_superfamily"/>
</dbReference>
<keyword evidence="1 2" id="KW-0597">Phosphoprotein</keyword>
<proteinExistence type="predicted"/>
<dbReference type="Proteomes" id="UP001165367">
    <property type="component" value="Unassembled WGS sequence"/>
</dbReference>
<keyword evidence="5" id="KW-1185">Reference proteome</keyword>
<comment type="caution">
    <text evidence="4">The sequence shown here is derived from an EMBL/GenBank/DDBJ whole genome shotgun (WGS) entry which is preliminary data.</text>
</comment>
<organism evidence="4 5">
    <name type="scientific">Terrimonas ginsenosidimutans</name>
    <dbReference type="NCBI Taxonomy" id="2908004"/>
    <lineage>
        <taxon>Bacteria</taxon>
        <taxon>Pseudomonadati</taxon>
        <taxon>Bacteroidota</taxon>
        <taxon>Chitinophagia</taxon>
        <taxon>Chitinophagales</taxon>
        <taxon>Chitinophagaceae</taxon>
        <taxon>Terrimonas</taxon>
    </lineage>
</organism>
<evidence type="ECO:0000259" key="3">
    <source>
        <dbReference type="PROSITE" id="PS50110"/>
    </source>
</evidence>
<dbReference type="PROSITE" id="PS50110">
    <property type="entry name" value="RESPONSE_REGULATORY"/>
    <property type="match status" value="1"/>
</dbReference>
<gene>
    <name evidence="4" type="ORF">LZZ85_10000</name>
</gene>
<dbReference type="RefSeq" id="WP_237871203.1">
    <property type="nucleotide sequence ID" value="NZ_JAKLTR010000005.1"/>
</dbReference>
<evidence type="ECO:0000256" key="2">
    <source>
        <dbReference type="PROSITE-ProRule" id="PRU00169"/>
    </source>
</evidence>
<name>A0ABS9KQK9_9BACT</name>
<evidence type="ECO:0000313" key="4">
    <source>
        <dbReference type="EMBL" id="MCG2614616.1"/>
    </source>
</evidence>
<dbReference type="SUPFAM" id="SSF52172">
    <property type="entry name" value="CheY-like"/>
    <property type="match status" value="1"/>
</dbReference>
<reference evidence="4" key="1">
    <citation type="submission" date="2022-01" db="EMBL/GenBank/DDBJ databases">
        <authorList>
            <person name="Jo J.-H."/>
            <person name="Im W.-T."/>
        </authorList>
    </citation>
    <scope>NUCLEOTIDE SEQUENCE</scope>
    <source>
        <strain evidence="4">NA20</strain>
    </source>
</reference>
<accession>A0ABS9KQK9</accession>
<dbReference type="EMBL" id="JAKLTR010000005">
    <property type="protein sequence ID" value="MCG2614616.1"/>
    <property type="molecule type" value="Genomic_DNA"/>
</dbReference>
<dbReference type="Pfam" id="PF00072">
    <property type="entry name" value="Response_reg"/>
    <property type="match status" value="1"/>
</dbReference>
<dbReference type="SMART" id="SM00448">
    <property type="entry name" value="REC"/>
    <property type="match status" value="1"/>
</dbReference>